<evidence type="ECO:0000256" key="3">
    <source>
        <dbReference type="ARBA" id="ARBA00022692"/>
    </source>
</evidence>
<evidence type="ECO:0000256" key="6">
    <source>
        <dbReference type="SAM" id="Phobius"/>
    </source>
</evidence>
<evidence type="ECO:0000256" key="4">
    <source>
        <dbReference type="ARBA" id="ARBA00022989"/>
    </source>
</evidence>
<feature type="transmembrane region" description="Helical" evidence="6">
    <location>
        <begin position="435"/>
        <end position="458"/>
    </location>
</feature>
<reference evidence="9 10" key="2">
    <citation type="submission" date="2020-08" db="EMBL/GenBank/DDBJ databases">
        <title>The Agave Microbiome: Exploring the role of microbial communities in plant adaptations to desert environments.</title>
        <authorList>
            <person name="Partida-Martinez L.P."/>
        </authorList>
    </citation>
    <scope>NUCLEOTIDE SEQUENCE [LARGE SCALE GENOMIC DNA]</scope>
    <source>
        <strain evidence="9 10">AS2.3</strain>
    </source>
</reference>
<feature type="transmembrane region" description="Helical" evidence="6">
    <location>
        <begin position="316"/>
        <end position="333"/>
    </location>
</feature>
<dbReference type="RefSeq" id="WP_179508367.1">
    <property type="nucleotide sequence ID" value="NZ_JACCBY010000002.1"/>
</dbReference>
<dbReference type="Pfam" id="PF13567">
    <property type="entry name" value="DUF4131"/>
    <property type="match status" value="1"/>
</dbReference>
<evidence type="ECO:0000256" key="5">
    <source>
        <dbReference type="ARBA" id="ARBA00023136"/>
    </source>
</evidence>
<name>A0A7Y9FM60_9SPHN</name>
<gene>
    <name evidence="9" type="ORF">HD841_001641</name>
</gene>
<feature type="domain" description="ComEC/Rec2-related protein" evidence="7">
    <location>
        <begin position="233"/>
        <end position="516"/>
    </location>
</feature>
<feature type="transmembrane region" description="Helical" evidence="6">
    <location>
        <begin position="23"/>
        <end position="41"/>
    </location>
</feature>
<keyword evidence="2" id="KW-1003">Cell membrane</keyword>
<evidence type="ECO:0000313" key="10">
    <source>
        <dbReference type="Proteomes" id="UP000517753"/>
    </source>
</evidence>
<evidence type="ECO:0000256" key="1">
    <source>
        <dbReference type="ARBA" id="ARBA00004651"/>
    </source>
</evidence>
<dbReference type="InterPro" id="IPR052159">
    <property type="entry name" value="Competence_DNA_uptake"/>
</dbReference>
<protein>
    <submittedName>
        <fullName evidence="9">Competence protein ComEC</fullName>
    </submittedName>
</protein>
<dbReference type="AlphaFoldDB" id="A0A7Y9FM60"/>
<keyword evidence="3 6" id="KW-0812">Transmembrane</keyword>
<feature type="transmembrane region" description="Helical" evidence="6">
    <location>
        <begin position="398"/>
        <end position="423"/>
    </location>
</feature>
<feature type="transmembrane region" description="Helical" evidence="6">
    <location>
        <begin position="254"/>
        <end position="280"/>
    </location>
</feature>
<keyword evidence="5 6" id="KW-0472">Membrane</keyword>
<feature type="transmembrane region" description="Helical" evidence="6">
    <location>
        <begin position="292"/>
        <end position="310"/>
    </location>
</feature>
<evidence type="ECO:0000259" key="8">
    <source>
        <dbReference type="Pfam" id="PF13567"/>
    </source>
</evidence>
<feature type="transmembrane region" description="Helical" evidence="6">
    <location>
        <begin position="47"/>
        <end position="66"/>
    </location>
</feature>
<dbReference type="InterPro" id="IPR004477">
    <property type="entry name" value="ComEC_N"/>
</dbReference>
<feature type="transmembrane region" description="Helical" evidence="6">
    <location>
        <begin position="495"/>
        <end position="513"/>
    </location>
</feature>
<dbReference type="EMBL" id="JACCBY010000002">
    <property type="protein sequence ID" value="NYD89861.1"/>
    <property type="molecule type" value="Genomic_DNA"/>
</dbReference>
<comment type="caution">
    <text evidence="9">The sequence shown here is derived from an EMBL/GenBank/DDBJ whole genome shotgun (WGS) entry which is preliminary data.</text>
</comment>
<sequence>MPRALDRLRIGIEEWLDAERDQLVLWLPVAFGGGITAWFVLPDPRGWIAVLWLCAAVALAAGGVSGGGRATRAVALGAVALAGGLALTWWRAERVAAPVLARPVVALVRGQVEQAEPLVARGLVRLTIRTGAGLGLPPRLRINLAVADVPRGTGAGAVLQLRARLMPPPDAPVPGAYDFARVAWFAGIGATGRGFAPVAVIHPAPAGGGLRARLTDHITARLEGSRGGIAAALATGDEGAITSSDSDAMRRAGLAHLLSVSGLHITAAVGATMLLVMRLLALSPWLAIRVRLPLVAAAAGAAAAIGYTWLTGSQVPTIRSCVASLLVLGALVLGREAVTLRLVAAGAMAVLVAWPDALTGASFQLSFTAIAAIVALHEHPRVEAWFAPRDEARMAGMLRGLASLLLTGLVVEAALMPIAVYHFHKAGLYGAAANIVAIPLTTFVVMPLEAAALLLDAFGWGGPVWWATDLALRLLLAIAHGVAAAPGSSLALPSMPAAAFASMVAGGLWLALWRTRWRRLGLLPLAIGAGWAWLTPPPDMLVTGDGRHMAVRVAGGLALLRDRAGDHTRDMLAENGGADAALLLAEQAGARCTRDACAVDLEIHGRRWRVLATRSLYRLDRAELAVACARADVVVSERRLPRACRPRWLKLDAPILRRTGGVAITFGTGRVITVRRDGDAHPWRMAARVKPPSPLRRG</sequence>
<accession>A0A7Y9FM60</accession>
<feature type="transmembrane region" description="Helical" evidence="6">
    <location>
        <begin position="470"/>
        <end position="489"/>
    </location>
</feature>
<dbReference type="InterPro" id="IPR025405">
    <property type="entry name" value="DUF4131"/>
</dbReference>
<dbReference type="NCBIfam" id="TIGR00360">
    <property type="entry name" value="ComEC_N-term"/>
    <property type="match status" value="1"/>
</dbReference>
<evidence type="ECO:0000259" key="7">
    <source>
        <dbReference type="Pfam" id="PF03772"/>
    </source>
</evidence>
<dbReference type="Proteomes" id="UP000517753">
    <property type="component" value="Unassembled WGS sequence"/>
</dbReference>
<evidence type="ECO:0000256" key="2">
    <source>
        <dbReference type="ARBA" id="ARBA00022475"/>
    </source>
</evidence>
<feature type="transmembrane region" description="Helical" evidence="6">
    <location>
        <begin position="73"/>
        <end position="92"/>
    </location>
</feature>
<evidence type="ECO:0000313" key="9">
    <source>
        <dbReference type="EMBL" id="NYD89861.1"/>
    </source>
</evidence>
<dbReference type="GO" id="GO:0005886">
    <property type="term" value="C:plasma membrane"/>
    <property type="evidence" value="ECO:0007669"/>
    <property type="project" value="UniProtKB-SubCell"/>
</dbReference>
<dbReference type="Pfam" id="PF03772">
    <property type="entry name" value="Competence"/>
    <property type="match status" value="1"/>
</dbReference>
<dbReference type="PANTHER" id="PTHR30619:SF1">
    <property type="entry name" value="RECOMBINATION PROTEIN 2"/>
    <property type="match status" value="1"/>
</dbReference>
<reference evidence="9 10" key="1">
    <citation type="submission" date="2020-07" db="EMBL/GenBank/DDBJ databases">
        <authorList>
            <person name="Partida-Martinez L."/>
            <person name="Huntemann M."/>
            <person name="Clum A."/>
            <person name="Wang J."/>
            <person name="Palaniappan K."/>
            <person name="Ritter S."/>
            <person name="Chen I.-M."/>
            <person name="Stamatis D."/>
            <person name="Reddy T."/>
            <person name="O'Malley R."/>
            <person name="Daum C."/>
            <person name="Shapiro N."/>
            <person name="Ivanova N."/>
            <person name="Kyrpides N."/>
            <person name="Woyke T."/>
        </authorList>
    </citation>
    <scope>NUCLEOTIDE SEQUENCE [LARGE SCALE GENOMIC DNA]</scope>
    <source>
        <strain evidence="9 10">AS2.3</strain>
    </source>
</reference>
<feature type="domain" description="DUF4131" evidence="8">
    <location>
        <begin position="47"/>
        <end position="195"/>
    </location>
</feature>
<keyword evidence="10" id="KW-1185">Reference proteome</keyword>
<comment type="subcellular location">
    <subcellularLocation>
        <location evidence="1">Cell membrane</location>
        <topology evidence="1">Multi-pass membrane protein</topology>
    </subcellularLocation>
</comment>
<dbReference type="PANTHER" id="PTHR30619">
    <property type="entry name" value="DNA INTERNALIZATION/COMPETENCE PROTEIN COMEC/REC2"/>
    <property type="match status" value="1"/>
</dbReference>
<keyword evidence="4 6" id="KW-1133">Transmembrane helix</keyword>
<proteinExistence type="predicted"/>
<organism evidence="9 10">
    <name type="scientific">Sphingomonas melonis</name>
    <dbReference type="NCBI Taxonomy" id="152682"/>
    <lineage>
        <taxon>Bacteria</taxon>
        <taxon>Pseudomonadati</taxon>
        <taxon>Pseudomonadota</taxon>
        <taxon>Alphaproteobacteria</taxon>
        <taxon>Sphingomonadales</taxon>
        <taxon>Sphingomonadaceae</taxon>
        <taxon>Sphingomonas</taxon>
    </lineage>
</organism>